<feature type="transmembrane region" description="Helical" evidence="1">
    <location>
        <begin position="12"/>
        <end position="29"/>
    </location>
</feature>
<accession>A0AAD5E5V5</accession>
<reference evidence="2" key="1">
    <citation type="submission" date="2021-06" db="EMBL/GenBank/DDBJ databases">
        <authorList>
            <consortium name="DOE Joint Genome Institute"/>
            <person name="Mondo S.J."/>
            <person name="Amses K.R."/>
            <person name="Simmons D.R."/>
            <person name="Longcore J.E."/>
            <person name="Seto K."/>
            <person name="Alves G.H."/>
            <person name="Bonds A.E."/>
            <person name="Quandt C.A."/>
            <person name="Davis W.J."/>
            <person name="Chang Y."/>
            <person name="Letcher P.M."/>
            <person name="Powell M.J."/>
            <person name="Kuo A."/>
            <person name="Labutti K."/>
            <person name="Pangilinan J."/>
            <person name="Andreopoulos W."/>
            <person name="Tritt A."/>
            <person name="Riley R."/>
            <person name="Hundley H."/>
            <person name="Johnson J."/>
            <person name="Lipzen A."/>
            <person name="Barry K."/>
            <person name="Berbee M.L."/>
            <person name="Buchler N.E."/>
            <person name="Grigoriev I.V."/>
            <person name="Spatafora J.W."/>
            <person name="Stajich J.E."/>
            <person name="James T.Y."/>
        </authorList>
    </citation>
    <scope>NUCLEOTIDE SEQUENCE</scope>
    <source>
        <strain evidence="2">AG</strain>
    </source>
</reference>
<feature type="transmembrane region" description="Helical" evidence="1">
    <location>
        <begin position="35"/>
        <end position="53"/>
    </location>
</feature>
<protein>
    <submittedName>
        <fullName evidence="2">Uncharacterized protein</fullName>
    </submittedName>
</protein>
<reference evidence="2" key="2">
    <citation type="journal article" date="2022" name="Proc. Natl. Acad. Sci. U.S.A.">
        <title>Diploid-dominant life cycles characterize the early evolution of Fungi.</title>
        <authorList>
            <person name="Amses K.R."/>
            <person name="Simmons D.R."/>
            <person name="Longcore J.E."/>
            <person name="Mondo S.J."/>
            <person name="Seto K."/>
            <person name="Jeronimo G.H."/>
            <person name="Bonds A.E."/>
            <person name="Quandt C.A."/>
            <person name="Davis W.J."/>
            <person name="Chang Y."/>
            <person name="Federici B.A."/>
            <person name="Kuo A."/>
            <person name="LaButti K."/>
            <person name="Pangilinan J."/>
            <person name="Andreopoulos W."/>
            <person name="Tritt A."/>
            <person name="Riley R."/>
            <person name="Hundley H."/>
            <person name="Johnson J."/>
            <person name="Lipzen A."/>
            <person name="Barry K."/>
            <person name="Lang B.F."/>
            <person name="Cuomo C.A."/>
            <person name="Buchler N.E."/>
            <person name="Grigoriev I.V."/>
            <person name="Spatafora J.W."/>
            <person name="Stajich J.E."/>
            <person name="James T.Y."/>
        </authorList>
    </citation>
    <scope>NUCLEOTIDE SEQUENCE</scope>
    <source>
        <strain evidence="2">AG</strain>
    </source>
</reference>
<comment type="caution">
    <text evidence="2">The sequence shown here is derived from an EMBL/GenBank/DDBJ whole genome shotgun (WGS) entry which is preliminary data.</text>
</comment>
<gene>
    <name evidence="2" type="ORF">K450DRAFT_252399</name>
</gene>
<evidence type="ECO:0000256" key="1">
    <source>
        <dbReference type="SAM" id="Phobius"/>
    </source>
</evidence>
<keyword evidence="1" id="KW-0472">Membrane</keyword>
<sequence length="59" mass="7059">MRNYLAFKMMKTFWLRNMNGIFGSNIFTLGGRRAIITPVISLGFRWLLEYLYIRLISPR</sequence>
<dbReference type="EMBL" id="MU620941">
    <property type="protein sequence ID" value="KAI8577432.1"/>
    <property type="molecule type" value="Genomic_DNA"/>
</dbReference>
<dbReference type="RefSeq" id="XP_051442436.1">
    <property type="nucleotide sequence ID" value="XM_051590879.1"/>
</dbReference>
<dbReference type="GeneID" id="75916222"/>
<keyword evidence="3" id="KW-1185">Reference proteome</keyword>
<evidence type="ECO:0000313" key="3">
    <source>
        <dbReference type="Proteomes" id="UP001206595"/>
    </source>
</evidence>
<evidence type="ECO:0000313" key="2">
    <source>
        <dbReference type="EMBL" id="KAI8577432.1"/>
    </source>
</evidence>
<dbReference type="Proteomes" id="UP001206595">
    <property type="component" value="Unassembled WGS sequence"/>
</dbReference>
<dbReference type="AlphaFoldDB" id="A0AAD5E5V5"/>
<keyword evidence="1" id="KW-1133">Transmembrane helix</keyword>
<keyword evidence="1" id="KW-0812">Transmembrane</keyword>
<organism evidence="2 3">
    <name type="scientific">Umbelopsis ramanniana AG</name>
    <dbReference type="NCBI Taxonomy" id="1314678"/>
    <lineage>
        <taxon>Eukaryota</taxon>
        <taxon>Fungi</taxon>
        <taxon>Fungi incertae sedis</taxon>
        <taxon>Mucoromycota</taxon>
        <taxon>Mucoromycotina</taxon>
        <taxon>Umbelopsidomycetes</taxon>
        <taxon>Umbelopsidales</taxon>
        <taxon>Umbelopsidaceae</taxon>
        <taxon>Umbelopsis</taxon>
    </lineage>
</organism>
<name>A0AAD5E5V5_UMBRA</name>
<proteinExistence type="predicted"/>